<organism evidence="2 3">
    <name type="scientific">Clitoria ternatea</name>
    <name type="common">Butterfly pea</name>
    <dbReference type="NCBI Taxonomy" id="43366"/>
    <lineage>
        <taxon>Eukaryota</taxon>
        <taxon>Viridiplantae</taxon>
        <taxon>Streptophyta</taxon>
        <taxon>Embryophyta</taxon>
        <taxon>Tracheophyta</taxon>
        <taxon>Spermatophyta</taxon>
        <taxon>Magnoliopsida</taxon>
        <taxon>eudicotyledons</taxon>
        <taxon>Gunneridae</taxon>
        <taxon>Pentapetalae</taxon>
        <taxon>rosids</taxon>
        <taxon>fabids</taxon>
        <taxon>Fabales</taxon>
        <taxon>Fabaceae</taxon>
        <taxon>Papilionoideae</taxon>
        <taxon>50 kb inversion clade</taxon>
        <taxon>NPAAA clade</taxon>
        <taxon>indigoferoid/millettioid clade</taxon>
        <taxon>Phaseoleae</taxon>
        <taxon>Clitoria</taxon>
    </lineage>
</organism>
<evidence type="ECO:0000313" key="3">
    <source>
        <dbReference type="Proteomes" id="UP001359559"/>
    </source>
</evidence>
<comment type="caution">
    <text evidence="2">The sequence shown here is derived from an EMBL/GenBank/DDBJ whole genome shotgun (WGS) entry which is preliminary data.</text>
</comment>
<evidence type="ECO:0000313" key="2">
    <source>
        <dbReference type="EMBL" id="KAK7310362.1"/>
    </source>
</evidence>
<protein>
    <submittedName>
        <fullName evidence="2">Uncharacterized protein</fullName>
    </submittedName>
</protein>
<name>A0AAN9K3U0_CLITE</name>
<reference evidence="2 3" key="1">
    <citation type="submission" date="2024-01" db="EMBL/GenBank/DDBJ databases">
        <title>The genomes of 5 underutilized Papilionoideae crops provide insights into root nodulation and disease resistance.</title>
        <authorList>
            <person name="Yuan L."/>
        </authorList>
    </citation>
    <scope>NUCLEOTIDE SEQUENCE [LARGE SCALE GENOMIC DNA]</scope>
    <source>
        <strain evidence="2">LY-2023</strain>
        <tissue evidence="2">Leaf</tissue>
    </source>
</reference>
<accession>A0AAN9K3U0</accession>
<gene>
    <name evidence="2" type="ORF">RJT34_07827</name>
</gene>
<dbReference type="Proteomes" id="UP001359559">
    <property type="component" value="Unassembled WGS sequence"/>
</dbReference>
<evidence type="ECO:0000256" key="1">
    <source>
        <dbReference type="SAM" id="Coils"/>
    </source>
</evidence>
<keyword evidence="3" id="KW-1185">Reference proteome</keyword>
<feature type="coiled-coil region" evidence="1">
    <location>
        <begin position="22"/>
        <end position="70"/>
    </location>
</feature>
<keyword evidence="1" id="KW-0175">Coiled coil</keyword>
<dbReference type="EMBL" id="JAYKXN010000002">
    <property type="protein sequence ID" value="KAK7310362.1"/>
    <property type="molecule type" value="Genomic_DNA"/>
</dbReference>
<dbReference type="AlphaFoldDB" id="A0AAN9K3U0"/>
<sequence>MTCGENLYSFLKVGIYMMYSLFVSWQKECEELHTNAEILKDENSLLRQRLIRLSEECMELSNENVSIQEELVELYGPESVADLLPGELPDSVAGGHQNS</sequence>
<proteinExistence type="predicted"/>